<feature type="domain" description="TIR" evidence="2">
    <location>
        <begin position="18"/>
        <end position="153"/>
    </location>
</feature>
<dbReference type="Gene3D" id="3.40.50.10140">
    <property type="entry name" value="Toll/interleukin-1 receptor homology (TIR) domain"/>
    <property type="match status" value="2"/>
</dbReference>
<dbReference type="AlphaFoldDB" id="A0AAU9MXZ3"/>
<dbReference type="FunFam" id="3.40.50.10140:FF:000007">
    <property type="entry name" value="Disease resistance protein (TIR-NBS-LRR class)"/>
    <property type="match status" value="1"/>
</dbReference>
<dbReference type="Pfam" id="PF01582">
    <property type="entry name" value="TIR"/>
    <property type="match status" value="1"/>
</dbReference>
<dbReference type="InterPro" id="IPR035897">
    <property type="entry name" value="Toll_tir_struct_dom_sf"/>
</dbReference>
<protein>
    <recommendedName>
        <fullName evidence="2">TIR domain-containing protein</fullName>
    </recommendedName>
</protein>
<reference evidence="3 4" key="1">
    <citation type="submission" date="2022-01" db="EMBL/GenBank/DDBJ databases">
        <authorList>
            <person name="Xiong W."/>
            <person name="Schranz E."/>
        </authorList>
    </citation>
    <scope>NUCLEOTIDE SEQUENCE [LARGE SCALE GENOMIC DNA]</scope>
</reference>
<sequence>MASSSSSPSALVYSSQVWKYHVFISFRGEDTRKTFVDHLYIALVEKGIYTYKDDETLSPDELIGASLMKAIEESQIAVIVFSKNYADSSWCLNELACIMKCRQMKGQIVMPIFYDVNPSEVRKQKRKYEEAFANHELENKKKIKSWRQAFLNDPWGWLSAPREQIWKVQEALAKHELENKTKIDSWRRALVDASNISGWEPQHIANGHESNSIKNIVDTISRRLHPINSSVDEV</sequence>
<dbReference type="SMART" id="SM00255">
    <property type="entry name" value="TIR"/>
    <property type="match status" value="1"/>
</dbReference>
<dbReference type="EMBL" id="CAKMRJ010003334">
    <property type="protein sequence ID" value="CAH1431517.1"/>
    <property type="molecule type" value="Genomic_DNA"/>
</dbReference>
<keyword evidence="1" id="KW-0520">NAD</keyword>
<organism evidence="3 4">
    <name type="scientific">Lactuca virosa</name>
    <dbReference type="NCBI Taxonomy" id="75947"/>
    <lineage>
        <taxon>Eukaryota</taxon>
        <taxon>Viridiplantae</taxon>
        <taxon>Streptophyta</taxon>
        <taxon>Embryophyta</taxon>
        <taxon>Tracheophyta</taxon>
        <taxon>Spermatophyta</taxon>
        <taxon>Magnoliopsida</taxon>
        <taxon>eudicotyledons</taxon>
        <taxon>Gunneridae</taxon>
        <taxon>Pentapetalae</taxon>
        <taxon>asterids</taxon>
        <taxon>campanulids</taxon>
        <taxon>Asterales</taxon>
        <taxon>Asteraceae</taxon>
        <taxon>Cichorioideae</taxon>
        <taxon>Cichorieae</taxon>
        <taxon>Lactucinae</taxon>
        <taxon>Lactuca</taxon>
    </lineage>
</organism>
<dbReference type="PANTHER" id="PTHR32009">
    <property type="entry name" value="TMV RESISTANCE PROTEIN N-LIKE"/>
    <property type="match status" value="1"/>
</dbReference>
<evidence type="ECO:0000313" key="3">
    <source>
        <dbReference type="EMBL" id="CAH1431517.1"/>
    </source>
</evidence>
<evidence type="ECO:0000313" key="4">
    <source>
        <dbReference type="Proteomes" id="UP001157418"/>
    </source>
</evidence>
<dbReference type="Proteomes" id="UP001157418">
    <property type="component" value="Unassembled WGS sequence"/>
</dbReference>
<dbReference type="PANTHER" id="PTHR32009:SF109">
    <property type="entry name" value="TOLL-INTERLEUKIN-RESISTANCE (TIR) DOMAIN FAMILY PROTEIN"/>
    <property type="match status" value="1"/>
</dbReference>
<dbReference type="PROSITE" id="PS50104">
    <property type="entry name" value="TIR"/>
    <property type="match status" value="1"/>
</dbReference>
<comment type="caution">
    <text evidence="3">The sequence shown here is derived from an EMBL/GenBank/DDBJ whole genome shotgun (WGS) entry which is preliminary data.</text>
</comment>
<accession>A0AAU9MXZ3</accession>
<evidence type="ECO:0000259" key="2">
    <source>
        <dbReference type="PROSITE" id="PS50104"/>
    </source>
</evidence>
<gene>
    <name evidence="3" type="ORF">LVIROSA_LOCUS18229</name>
</gene>
<name>A0AAU9MXZ3_9ASTR</name>
<keyword evidence="4" id="KW-1185">Reference proteome</keyword>
<evidence type="ECO:0000256" key="1">
    <source>
        <dbReference type="ARBA" id="ARBA00023027"/>
    </source>
</evidence>
<proteinExistence type="predicted"/>
<dbReference type="InterPro" id="IPR000157">
    <property type="entry name" value="TIR_dom"/>
</dbReference>
<dbReference type="SUPFAM" id="SSF52200">
    <property type="entry name" value="Toll/Interleukin receptor TIR domain"/>
    <property type="match status" value="1"/>
</dbReference>
<dbReference type="GO" id="GO:0007165">
    <property type="term" value="P:signal transduction"/>
    <property type="evidence" value="ECO:0007669"/>
    <property type="project" value="InterPro"/>
</dbReference>